<feature type="domain" description="Acyl-CoA thioesterase-like N-terminal HotDog" evidence="4">
    <location>
        <begin position="25"/>
        <end position="103"/>
    </location>
</feature>
<dbReference type="InterPro" id="IPR029069">
    <property type="entry name" value="HotDog_dom_sf"/>
</dbReference>
<dbReference type="OrthoDB" id="9781019at2"/>
<dbReference type="InterPro" id="IPR042171">
    <property type="entry name" value="Acyl-CoA_hotdog"/>
</dbReference>
<dbReference type="InterPro" id="IPR025652">
    <property type="entry name" value="TesB_C"/>
</dbReference>
<dbReference type="GO" id="GO:0006637">
    <property type="term" value="P:acyl-CoA metabolic process"/>
    <property type="evidence" value="ECO:0007669"/>
    <property type="project" value="InterPro"/>
</dbReference>
<keyword evidence="2 5" id="KW-0378">Hydrolase</keyword>
<comment type="similarity">
    <text evidence="1">Belongs to the C/M/P thioester hydrolase family.</text>
</comment>
<dbReference type="PANTHER" id="PTHR11066:SF34">
    <property type="entry name" value="ACYL-COENZYME A THIOESTERASE 8"/>
    <property type="match status" value="1"/>
</dbReference>
<dbReference type="PANTHER" id="PTHR11066">
    <property type="entry name" value="ACYL-COA THIOESTERASE"/>
    <property type="match status" value="1"/>
</dbReference>
<dbReference type="GO" id="GO:0047617">
    <property type="term" value="F:fatty acyl-CoA hydrolase activity"/>
    <property type="evidence" value="ECO:0007669"/>
    <property type="project" value="InterPro"/>
</dbReference>
<dbReference type="Pfam" id="PF02551">
    <property type="entry name" value="Acyl_CoA_thio"/>
    <property type="match status" value="1"/>
</dbReference>
<name>A0A0F6TAV8_9CORY</name>
<keyword evidence="6" id="KW-1185">Reference proteome</keyword>
<dbReference type="HOGENOM" id="CLU_032690_0_0_11"/>
<dbReference type="Pfam" id="PF13622">
    <property type="entry name" value="4HBT_3"/>
    <property type="match status" value="1"/>
</dbReference>
<reference evidence="5 6" key="1">
    <citation type="journal article" date="2015" name="Genome Announc.">
        <title>Complete Genome Sequence of Corynebacterium camporealensis DSM 44610, Isolated from the Milk of a Manchega Sheep with Subclinical Mastitis.</title>
        <authorList>
            <person name="Ruckert C."/>
            <person name="Albersmeier A."/>
            <person name="Winkler A."/>
            <person name="Tauch A."/>
        </authorList>
    </citation>
    <scope>NUCLEOTIDE SEQUENCE [LARGE SCALE GENOMIC DNA]</scope>
    <source>
        <strain evidence="5 6">DSM 44610</strain>
    </source>
</reference>
<accession>A0A0F6TAV8</accession>
<dbReference type="EC" id="3.1.2.-" evidence="5"/>
<dbReference type="STRING" id="161896.UL81_06655"/>
<dbReference type="GO" id="GO:0009062">
    <property type="term" value="P:fatty acid catabolic process"/>
    <property type="evidence" value="ECO:0007669"/>
    <property type="project" value="TreeGrafter"/>
</dbReference>
<dbReference type="InterPro" id="IPR003703">
    <property type="entry name" value="Acyl_CoA_thio"/>
</dbReference>
<protein>
    <submittedName>
        <fullName evidence="5">Acyl-CoA thioesterase</fullName>
        <ecNumber evidence="5">3.1.2.-</ecNumber>
    </submittedName>
</protein>
<sequence length="283" mass="31612">MATIAEVFDLQGEGTKWHAPMVPSQIARTFGGQVVAQCFAAATRTVEDKVANSLHGYFVGPGDSTKGMELVVDKLRDGGSFSHREVRGYQDERLIFVLNASFHRKGDQGPEHYDEMPQVPSPDELEGIDGTTPDSTRIFLQEWAEWDVRLVPQERSPESEANGSGYTHIWFRNTSEVPDDEHYHQSGLTYLSDMTLLRSTLIDHPGHKVQMASLDHSVWFFKPVRVDEWLLYEQTSPAAGQGVALAQGKVFNREGQLVALVMQQGLARNLREDIGGNSKNGNW</sequence>
<dbReference type="InterPro" id="IPR049449">
    <property type="entry name" value="TesB_ACOT8-like_N"/>
</dbReference>
<dbReference type="KEGG" id="ccj:UL81_06655"/>
<evidence type="ECO:0000256" key="1">
    <source>
        <dbReference type="ARBA" id="ARBA00006538"/>
    </source>
</evidence>
<dbReference type="AlphaFoldDB" id="A0A0F6TAV8"/>
<evidence type="ECO:0000313" key="6">
    <source>
        <dbReference type="Proteomes" id="UP000033566"/>
    </source>
</evidence>
<evidence type="ECO:0000256" key="2">
    <source>
        <dbReference type="ARBA" id="ARBA00022801"/>
    </source>
</evidence>
<dbReference type="RefSeq" id="WP_035104829.1">
    <property type="nucleotide sequence ID" value="NZ_CP011311.1"/>
</dbReference>
<evidence type="ECO:0000259" key="4">
    <source>
        <dbReference type="Pfam" id="PF13622"/>
    </source>
</evidence>
<proteinExistence type="inferred from homology"/>
<dbReference type="Proteomes" id="UP000033566">
    <property type="component" value="Chromosome"/>
</dbReference>
<dbReference type="PATRIC" id="fig|161896.4.peg.1307"/>
<dbReference type="CDD" id="cd03445">
    <property type="entry name" value="Thioesterase_II_repeat2"/>
    <property type="match status" value="1"/>
</dbReference>
<dbReference type="EMBL" id="CP011311">
    <property type="protein sequence ID" value="AKE39294.1"/>
    <property type="molecule type" value="Genomic_DNA"/>
</dbReference>
<evidence type="ECO:0000313" key="5">
    <source>
        <dbReference type="EMBL" id="AKE39294.1"/>
    </source>
</evidence>
<dbReference type="Gene3D" id="2.40.160.210">
    <property type="entry name" value="Acyl-CoA thioesterase, double hotdog domain"/>
    <property type="match status" value="1"/>
</dbReference>
<evidence type="ECO:0000259" key="3">
    <source>
        <dbReference type="Pfam" id="PF02551"/>
    </source>
</evidence>
<dbReference type="CDD" id="cd03444">
    <property type="entry name" value="Thioesterase_II_repeat1"/>
    <property type="match status" value="1"/>
</dbReference>
<organism evidence="5 6">
    <name type="scientific">Corynebacterium camporealensis</name>
    <dbReference type="NCBI Taxonomy" id="161896"/>
    <lineage>
        <taxon>Bacteria</taxon>
        <taxon>Bacillati</taxon>
        <taxon>Actinomycetota</taxon>
        <taxon>Actinomycetes</taxon>
        <taxon>Mycobacteriales</taxon>
        <taxon>Corynebacteriaceae</taxon>
        <taxon>Corynebacterium</taxon>
    </lineage>
</organism>
<gene>
    <name evidence="5" type="primary">tesB</name>
    <name evidence="5" type="ORF">UL81_06655</name>
</gene>
<dbReference type="SUPFAM" id="SSF54637">
    <property type="entry name" value="Thioesterase/thiol ester dehydrase-isomerase"/>
    <property type="match status" value="2"/>
</dbReference>
<feature type="domain" description="Acyl-CoA thioesterase 2 C-terminal" evidence="3">
    <location>
        <begin position="145"/>
        <end position="266"/>
    </location>
</feature>